<comment type="caution">
    <text evidence="15">The sequence shown here is derived from an EMBL/GenBank/DDBJ whole genome shotgun (WGS) entry which is preliminary data.</text>
</comment>
<evidence type="ECO:0000256" key="5">
    <source>
        <dbReference type="ARBA" id="ARBA00022553"/>
    </source>
</evidence>
<dbReference type="SUPFAM" id="SSF158472">
    <property type="entry name" value="HAMP domain-like"/>
    <property type="match status" value="1"/>
</dbReference>
<evidence type="ECO:0000256" key="7">
    <source>
        <dbReference type="ARBA" id="ARBA00022741"/>
    </source>
</evidence>
<keyword evidence="8 15" id="KW-0418">Kinase</keyword>
<evidence type="ECO:0000256" key="11">
    <source>
        <dbReference type="ARBA" id="ARBA00023136"/>
    </source>
</evidence>
<dbReference type="PANTHER" id="PTHR34220">
    <property type="entry name" value="SENSOR HISTIDINE KINASE YPDA"/>
    <property type="match status" value="1"/>
</dbReference>
<dbReference type="Pfam" id="PF02518">
    <property type="entry name" value="HATPase_c"/>
    <property type="match status" value="1"/>
</dbReference>
<name>A0A2W0BZW1_9BACL</name>
<dbReference type="InterPro" id="IPR003660">
    <property type="entry name" value="HAMP_dom"/>
</dbReference>
<dbReference type="PROSITE" id="PS50885">
    <property type="entry name" value="HAMP"/>
    <property type="match status" value="1"/>
</dbReference>
<keyword evidence="11 12" id="KW-0472">Membrane</keyword>
<dbReference type="SUPFAM" id="SSF55874">
    <property type="entry name" value="ATPase domain of HSP90 chaperone/DNA topoisomerase II/histidine kinase"/>
    <property type="match status" value="1"/>
</dbReference>
<keyword evidence="9" id="KW-0067">ATP-binding</keyword>
<evidence type="ECO:0000259" key="14">
    <source>
        <dbReference type="PROSITE" id="PS50885"/>
    </source>
</evidence>
<dbReference type="Pfam" id="PF00672">
    <property type="entry name" value="HAMP"/>
    <property type="match status" value="1"/>
</dbReference>
<evidence type="ECO:0000256" key="12">
    <source>
        <dbReference type="SAM" id="Phobius"/>
    </source>
</evidence>
<dbReference type="SMART" id="SM00387">
    <property type="entry name" value="HATPase_c"/>
    <property type="match status" value="1"/>
</dbReference>
<evidence type="ECO:0000256" key="3">
    <source>
        <dbReference type="ARBA" id="ARBA00012438"/>
    </source>
</evidence>
<dbReference type="Gene3D" id="3.30.565.10">
    <property type="entry name" value="Histidine kinase-like ATPase, C-terminal domain"/>
    <property type="match status" value="1"/>
</dbReference>
<keyword evidence="12" id="KW-1133">Transmembrane helix</keyword>
<evidence type="ECO:0000256" key="4">
    <source>
        <dbReference type="ARBA" id="ARBA00022475"/>
    </source>
</evidence>
<dbReference type="GO" id="GO:0005524">
    <property type="term" value="F:ATP binding"/>
    <property type="evidence" value="ECO:0007669"/>
    <property type="project" value="UniProtKB-KW"/>
</dbReference>
<evidence type="ECO:0000256" key="10">
    <source>
        <dbReference type="ARBA" id="ARBA00023012"/>
    </source>
</evidence>
<dbReference type="InterPro" id="IPR003594">
    <property type="entry name" value="HATPase_dom"/>
</dbReference>
<dbReference type="RefSeq" id="WP_095357696.1">
    <property type="nucleotide sequence ID" value="NZ_PRLG01000039.1"/>
</dbReference>
<dbReference type="InterPro" id="IPR004358">
    <property type="entry name" value="Sig_transdc_His_kin-like_C"/>
</dbReference>
<feature type="domain" description="Histidine kinase" evidence="13">
    <location>
        <begin position="476"/>
        <end position="578"/>
    </location>
</feature>
<sequence>MTAYRKLSIKMKVFLMIMLMMALVITLAFTSLYYTYSVYDRQLYDKSSSLLNLSSSTVDAELRKLEALSHAMISDRVIQKSLKSLAQDDTDYTGFVERNRMADRIWEHASGAARYVQSVHLIDSQGGLVKYGEALTFSSEKYNRMIRAAEGANGAVRWLYPDEDDPMLAMVRQVRSYEPMTLEPIGILFFRINIDKLIEEYAGIDNKDSDIVLKAGQKVIYPFREFSDSLSADLQPLPGSGGYEIKELDDQIVLVAQKKSAQTGWVYYNMAPYEQIFERIILLKNALIVVYVIAIVVVLTLGMAFARSLTRPIQQLITQMRDIQHGSLENMDTTITMPVSKHVDELGMLQRTYRLMITRINTLIKENYANQLVIKETEFKALQAQINPHFLYNALDSIHWLAKKSRQEQISRMVLSLGYLLRTSISFKQNVITIAEELEIVSHYITIQQYRFQTRLDLQMDMPSAYLQCSIPKMTLQPLLENAIQYGLELQTGPCVIRLYAQMHENKLAVFVEDNGPGMEQEYVKQVLRGEVQTRGSGIGLLNIRDRLHLAFGEEYDMILESSPGRGTRVILLLPPPKGEAL</sequence>
<evidence type="ECO:0000256" key="2">
    <source>
        <dbReference type="ARBA" id="ARBA00004651"/>
    </source>
</evidence>
<accession>A0A2W0BZW1</accession>
<proteinExistence type="predicted"/>
<feature type="transmembrane region" description="Helical" evidence="12">
    <location>
        <begin position="12"/>
        <end position="36"/>
    </location>
</feature>
<comment type="catalytic activity">
    <reaction evidence="1">
        <text>ATP + protein L-histidine = ADP + protein N-phospho-L-histidine.</text>
        <dbReference type="EC" id="2.7.13.3"/>
    </reaction>
</comment>
<evidence type="ECO:0000256" key="1">
    <source>
        <dbReference type="ARBA" id="ARBA00000085"/>
    </source>
</evidence>
<dbReference type="Gene3D" id="6.10.340.10">
    <property type="match status" value="1"/>
</dbReference>
<dbReference type="InterPro" id="IPR010559">
    <property type="entry name" value="Sig_transdc_His_kin_internal"/>
</dbReference>
<dbReference type="OrthoDB" id="9776552at2"/>
<dbReference type="PRINTS" id="PR00344">
    <property type="entry name" value="BCTRLSENSOR"/>
</dbReference>
<reference evidence="15 16" key="1">
    <citation type="submission" date="2018-01" db="EMBL/GenBank/DDBJ databases">
        <title>Genome sequence of the PGP bacterium Paenibacillus illinoisensis E3.</title>
        <authorList>
            <person name="Rolli E."/>
            <person name="Marasco R."/>
            <person name="Bessem C."/>
            <person name="Michoud G."/>
            <person name="Gaiarsa S."/>
            <person name="Borin S."/>
            <person name="Daffonchio D."/>
        </authorList>
    </citation>
    <scope>NUCLEOTIDE SEQUENCE [LARGE SCALE GENOMIC DNA]</scope>
    <source>
        <strain evidence="15 16">E3</strain>
    </source>
</reference>
<dbReference type="CDD" id="cd06225">
    <property type="entry name" value="HAMP"/>
    <property type="match status" value="1"/>
</dbReference>
<keyword evidence="7" id="KW-0547">Nucleotide-binding</keyword>
<keyword evidence="4" id="KW-1003">Cell membrane</keyword>
<evidence type="ECO:0000313" key="16">
    <source>
        <dbReference type="Proteomes" id="UP000247459"/>
    </source>
</evidence>
<keyword evidence="5" id="KW-0597">Phosphoprotein</keyword>
<dbReference type="GO" id="GO:0005886">
    <property type="term" value="C:plasma membrane"/>
    <property type="evidence" value="ECO:0007669"/>
    <property type="project" value="UniProtKB-SubCell"/>
</dbReference>
<dbReference type="AlphaFoldDB" id="A0A2W0BZW1"/>
<evidence type="ECO:0000256" key="6">
    <source>
        <dbReference type="ARBA" id="ARBA00022679"/>
    </source>
</evidence>
<protein>
    <recommendedName>
        <fullName evidence="3">histidine kinase</fullName>
        <ecNumber evidence="3">2.7.13.3</ecNumber>
    </recommendedName>
</protein>
<organism evidence="15 16">
    <name type="scientific">Paenibacillus illinoisensis</name>
    <dbReference type="NCBI Taxonomy" id="59845"/>
    <lineage>
        <taxon>Bacteria</taxon>
        <taxon>Bacillati</taxon>
        <taxon>Bacillota</taxon>
        <taxon>Bacilli</taxon>
        <taxon>Bacillales</taxon>
        <taxon>Paenibacillaceae</taxon>
        <taxon>Paenibacillus</taxon>
    </lineage>
</organism>
<dbReference type="EC" id="2.7.13.3" evidence="3"/>
<feature type="transmembrane region" description="Helical" evidence="12">
    <location>
        <begin position="286"/>
        <end position="306"/>
    </location>
</feature>
<dbReference type="SMART" id="SM00304">
    <property type="entry name" value="HAMP"/>
    <property type="match status" value="1"/>
</dbReference>
<dbReference type="Pfam" id="PF06580">
    <property type="entry name" value="His_kinase"/>
    <property type="match status" value="1"/>
</dbReference>
<dbReference type="InterPro" id="IPR036890">
    <property type="entry name" value="HATPase_C_sf"/>
</dbReference>
<dbReference type="InterPro" id="IPR050640">
    <property type="entry name" value="Bact_2-comp_sensor_kinase"/>
</dbReference>
<dbReference type="PANTHER" id="PTHR34220:SF7">
    <property type="entry name" value="SENSOR HISTIDINE KINASE YPDA"/>
    <property type="match status" value="1"/>
</dbReference>
<dbReference type="InterPro" id="IPR005467">
    <property type="entry name" value="His_kinase_dom"/>
</dbReference>
<dbReference type="Proteomes" id="UP000247459">
    <property type="component" value="Unassembled WGS sequence"/>
</dbReference>
<keyword evidence="6 15" id="KW-0808">Transferase</keyword>
<feature type="domain" description="HAMP" evidence="14">
    <location>
        <begin position="307"/>
        <end position="365"/>
    </location>
</feature>
<keyword evidence="12" id="KW-0812">Transmembrane</keyword>
<evidence type="ECO:0000259" key="13">
    <source>
        <dbReference type="PROSITE" id="PS50109"/>
    </source>
</evidence>
<comment type="subcellular location">
    <subcellularLocation>
        <location evidence="2">Cell membrane</location>
        <topology evidence="2">Multi-pass membrane protein</topology>
    </subcellularLocation>
</comment>
<evidence type="ECO:0000313" key="15">
    <source>
        <dbReference type="EMBL" id="PYY25080.1"/>
    </source>
</evidence>
<gene>
    <name evidence="15" type="ORF">PIL02S_06674</name>
</gene>
<dbReference type="EMBL" id="PRLG01000039">
    <property type="protein sequence ID" value="PYY25080.1"/>
    <property type="molecule type" value="Genomic_DNA"/>
</dbReference>
<dbReference type="GO" id="GO:0000155">
    <property type="term" value="F:phosphorelay sensor kinase activity"/>
    <property type="evidence" value="ECO:0007669"/>
    <property type="project" value="InterPro"/>
</dbReference>
<keyword evidence="10" id="KW-0902">Two-component regulatory system</keyword>
<evidence type="ECO:0000256" key="9">
    <source>
        <dbReference type="ARBA" id="ARBA00022840"/>
    </source>
</evidence>
<dbReference type="PROSITE" id="PS50109">
    <property type="entry name" value="HIS_KIN"/>
    <property type="match status" value="1"/>
</dbReference>
<evidence type="ECO:0000256" key="8">
    <source>
        <dbReference type="ARBA" id="ARBA00022777"/>
    </source>
</evidence>